<dbReference type="PROSITE" id="PS51257">
    <property type="entry name" value="PROKAR_LIPOPROTEIN"/>
    <property type="match status" value="1"/>
</dbReference>
<evidence type="ECO:0000313" key="4">
    <source>
        <dbReference type="Proteomes" id="UP000248553"/>
    </source>
</evidence>
<evidence type="ECO:0008006" key="5">
    <source>
        <dbReference type="Google" id="ProtNLM"/>
    </source>
</evidence>
<accession>A0A328BVM7</accession>
<name>A0A328BVM7_9BACT</name>
<protein>
    <recommendedName>
        <fullName evidence="5">Lipoprotein</fullName>
    </recommendedName>
</protein>
<proteinExistence type="predicted"/>
<dbReference type="Proteomes" id="UP000248553">
    <property type="component" value="Unassembled WGS sequence"/>
</dbReference>
<dbReference type="OrthoDB" id="978892at2"/>
<keyword evidence="2" id="KW-0732">Signal</keyword>
<reference evidence="4" key="1">
    <citation type="submission" date="2018-05" db="EMBL/GenBank/DDBJ databases">
        <authorList>
            <person name="Nie L."/>
        </authorList>
    </citation>
    <scope>NUCLEOTIDE SEQUENCE [LARGE SCALE GENOMIC DNA]</scope>
    <source>
        <strain evidence="4">NL</strain>
    </source>
</reference>
<dbReference type="RefSeq" id="WP_111476640.1">
    <property type="nucleotide sequence ID" value="NZ_QHKM01000001.1"/>
</dbReference>
<evidence type="ECO:0000256" key="2">
    <source>
        <dbReference type="SAM" id="SignalP"/>
    </source>
</evidence>
<comment type="caution">
    <text evidence="3">The sequence shown here is derived from an EMBL/GenBank/DDBJ whole genome shotgun (WGS) entry which is preliminary data.</text>
</comment>
<feature type="chain" id="PRO_5016456223" description="Lipoprotein" evidence="2">
    <location>
        <begin position="27"/>
        <end position="221"/>
    </location>
</feature>
<evidence type="ECO:0000256" key="1">
    <source>
        <dbReference type="SAM" id="MobiDB-lite"/>
    </source>
</evidence>
<dbReference type="EMBL" id="QHKM01000001">
    <property type="protein sequence ID" value="RAK69904.1"/>
    <property type="molecule type" value="Genomic_DNA"/>
</dbReference>
<feature type="region of interest" description="Disordered" evidence="1">
    <location>
        <begin position="23"/>
        <end position="57"/>
    </location>
</feature>
<sequence length="221" mass="23481">MLRLSSTLPAGLALLLAACGPTERPAANPTAAPAAPAASAPTPAASERADSVASTAPIPTAKDEHLLLKPGYVGPLRLNMKEADLLTLLPPSTLTQTTRSLEGIEYPVYEYRPDDAPAGSAPLLLEMVGAVEDGGNRLWRVQLQDARYRTAEGIGVGSTYGEARRAYGVQTIERAEGRLVAVSERVGMTWVLDKTGLNLNRALRKDDIPPATRITGIILYQ</sequence>
<evidence type="ECO:0000313" key="3">
    <source>
        <dbReference type="EMBL" id="RAK69904.1"/>
    </source>
</evidence>
<keyword evidence="4" id="KW-1185">Reference proteome</keyword>
<feature type="compositionally biased region" description="Low complexity" evidence="1">
    <location>
        <begin position="23"/>
        <end position="46"/>
    </location>
</feature>
<dbReference type="AlphaFoldDB" id="A0A328BVM7"/>
<organism evidence="3 4">
    <name type="scientific">Hymenobacter edaphi</name>
    <dbReference type="NCBI Taxonomy" id="2211146"/>
    <lineage>
        <taxon>Bacteria</taxon>
        <taxon>Pseudomonadati</taxon>
        <taxon>Bacteroidota</taxon>
        <taxon>Cytophagia</taxon>
        <taxon>Cytophagales</taxon>
        <taxon>Hymenobacteraceae</taxon>
        <taxon>Hymenobacter</taxon>
    </lineage>
</organism>
<gene>
    <name evidence="3" type="ORF">DLM85_03350</name>
</gene>
<feature type="signal peptide" evidence="2">
    <location>
        <begin position="1"/>
        <end position="26"/>
    </location>
</feature>